<keyword evidence="1" id="KW-1185">Reference proteome</keyword>
<keyword evidence="2" id="KW-0238">DNA-binding</keyword>
<accession>A0AC58R4I7</accession>
<sequence length="307" mass="33217">MGTPEAELVRRLSEDFGPLPGVGFTSPHGHPPHPVSGSSLSAGKTHCFLEGTVHPRQRVRGRRQNCCPLCCLLANVHVSGPHSTLELEGEWLSLTQQDGRAGWAVLRREAGAGGLLFPRSQPPSTGTKPIPPSPTGQHFQPNGLGALPSPSGPSKEADGTRAPRMRTAFTAEQVSALESSFQHRRYLGPLERRRLAQEMQLSEVQVKTWFQNRRMKHKRQLQDSQLSPPFSAPLHPPPALRSRLQLLCPWASLPGPPALVQPLGSFWGPRGVKPASLASAWASCSRQPPVCCLRCAASRTLGAGCTH</sequence>
<name>A0AC58R4I7_CAMBA</name>
<gene>
    <name evidence="2" type="primary">VENTX</name>
</gene>
<reference evidence="2" key="1">
    <citation type="submission" date="2025-08" db="UniProtKB">
        <authorList>
            <consortium name="RefSeq"/>
        </authorList>
    </citation>
    <scope>IDENTIFICATION</scope>
    <source>
        <tissue evidence="2">Blood</tissue>
    </source>
</reference>
<dbReference type="Proteomes" id="UP001732780">
    <property type="component" value="Chromosome 11"/>
</dbReference>
<keyword evidence="2" id="KW-0371">Homeobox</keyword>
<protein>
    <submittedName>
        <fullName evidence="2">Homeobox protein VENTX isoform X2</fullName>
    </submittedName>
</protein>
<evidence type="ECO:0000313" key="1">
    <source>
        <dbReference type="Proteomes" id="UP001732780"/>
    </source>
</evidence>
<proteinExistence type="predicted"/>
<organism evidence="1 2">
    <name type="scientific">Camelus bactrianus</name>
    <name type="common">Bactrian camel</name>
    <dbReference type="NCBI Taxonomy" id="9837"/>
    <lineage>
        <taxon>Eukaryota</taxon>
        <taxon>Metazoa</taxon>
        <taxon>Chordata</taxon>
        <taxon>Craniata</taxon>
        <taxon>Vertebrata</taxon>
        <taxon>Euteleostomi</taxon>
        <taxon>Mammalia</taxon>
        <taxon>Eutheria</taxon>
        <taxon>Laurasiatheria</taxon>
        <taxon>Artiodactyla</taxon>
        <taxon>Tylopoda</taxon>
        <taxon>Camelidae</taxon>
        <taxon>Camelus</taxon>
    </lineage>
</organism>
<evidence type="ECO:0000313" key="2">
    <source>
        <dbReference type="RefSeq" id="XP_074229427.1"/>
    </source>
</evidence>
<dbReference type="RefSeq" id="XP_074229427.1">
    <property type="nucleotide sequence ID" value="XM_074373326.1"/>
</dbReference>